<protein>
    <submittedName>
        <fullName evidence="2">Uncharacterized protein</fullName>
    </submittedName>
</protein>
<dbReference type="Proteomes" id="UP001283361">
    <property type="component" value="Unassembled WGS sequence"/>
</dbReference>
<evidence type="ECO:0000313" key="3">
    <source>
        <dbReference type="Proteomes" id="UP001283361"/>
    </source>
</evidence>
<evidence type="ECO:0000256" key="1">
    <source>
        <dbReference type="SAM" id="MobiDB-lite"/>
    </source>
</evidence>
<proteinExistence type="predicted"/>
<dbReference type="AlphaFoldDB" id="A0AAE1BDF5"/>
<organism evidence="2 3">
    <name type="scientific">Elysia crispata</name>
    <name type="common">lettuce slug</name>
    <dbReference type="NCBI Taxonomy" id="231223"/>
    <lineage>
        <taxon>Eukaryota</taxon>
        <taxon>Metazoa</taxon>
        <taxon>Spiralia</taxon>
        <taxon>Lophotrochozoa</taxon>
        <taxon>Mollusca</taxon>
        <taxon>Gastropoda</taxon>
        <taxon>Heterobranchia</taxon>
        <taxon>Euthyneura</taxon>
        <taxon>Panpulmonata</taxon>
        <taxon>Sacoglossa</taxon>
        <taxon>Placobranchoidea</taxon>
        <taxon>Plakobranchidae</taxon>
        <taxon>Elysia</taxon>
    </lineage>
</organism>
<evidence type="ECO:0000313" key="2">
    <source>
        <dbReference type="EMBL" id="KAK3804065.1"/>
    </source>
</evidence>
<accession>A0AAE1BDF5</accession>
<dbReference type="EMBL" id="JAWDGP010000055">
    <property type="protein sequence ID" value="KAK3804065.1"/>
    <property type="molecule type" value="Genomic_DNA"/>
</dbReference>
<feature type="region of interest" description="Disordered" evidence="1">
    <location>
        <begin position="1"/>
        <end position="53"/>
    </location>
</feature>
<name>A0AAE1BDF5_9GAST</name>
<gene>
    <name evidence="2" type="ORF">RRG08_028983</name>
</gene>
<reference evidence="2" key="1">
    <citation type="journal article" date="2023" name="G3 (Bethesda)">
        <title>A reference genome for the long-term kleptoplast-retaining sea slug Elysia crispata morphotype clarki.</title>
        <authorList>
            <person name="Eastman K.E."/>
            <person name="Pendleton A.L."/>
            <person name="Shaikh M.A."/>
            <person name="Suttiyut T."/>
            <person name="Ogas R."/>
            <person name="Tomko P."/>
            <person name="Gavelis G."/>
            <person name="Widhalm J.R."/>
            <person name="Wisecaver J.H."/>
        </authorList>
    </citation>
    <scope>NUCLEOTIDE SEQUENCE</scope>
    <source>
        <strain evidence="2">ECLA1</strain>
    </source>
</reference>
<keyword evidence="3" id="KW-1185">Reference proteome</keyword>
<sequence length="91" mass="10311">MTTESMGRSYRRVNDRKVRVKHQSEPGGRVTGSDKPQLAREENGSAGNRFNRFSGSLRFSQTSQELRNVKKSDGFSVQGYGLDFNGLPRDW</sequence>
<comment type="caution">
    <text evidence="2">The sequence shown here is derived from an EMBL/GenBank/DDBJ whole genome shotgun (WGS) entry which is preliminary data.</text>
</comment>